<sequence>MSRWYPVAATAEECKATLADLHQSLSSRAHSSVSQKLGSSISHVFDRLQLWCFSFDVEGYALDQRLRQSASLAGMVLDLLDKLKSSVEAATKEIPRFGSIGDGDIEAARLHISQSARVIDMLFNLSQALQNPALTSPGPQSGPHGPIFSALPELRDDTTKDLPSPGWRTVIVINSTITCKGSRWEEVGALLTHILNVLAQNREAVSFVQFTQGPAPTDRMCNLRGAIEHVRAHQPTGQLLGATKFDKCLSSIASQLQRQGETTSHSSLIFIVPDGILHADIKKTHRAILQKSKMIREENLQLSSLIISFVVVEPNQYILGPLLEIGTAVNEDWAAMGTVLVRIIPYFMLSASEETNETILRRGVVELQEARRAAVKRYTENAWRDERTDTVEGLNRILISPISTYTQGRTVALEFGRFGHVESVVIEEGKQRYK</sequence>
<reference evidence="1" key="1">
    <citation type="submission" date="2020-01" db="EMBL/GenBank/DDBJ databases">
        <title>Identification and distribution of gene clusters putatively required for synthesis of sphingolipid metabolism inhibitors in phylogenetically diverse species of the filamentous fungus Fusarium.</title>
        <authorList>
            <person name="Kim H.-S."/>
            <person name="Busman M."/>
            <person name="Brown D.W."/>
            <person name="Divon H."/>
            <person name="Uhlig S."/>
            <person name="Proctor R.H."/>
        </authorList>
    </citation>
    <scope>NUCLEOTIDE SEQUENCE</scope>
    <source>
        <strain evidence="1">NRRL 53441</strain>
    </source>
</reference>
<name>A0A8H4NEU1_9HYPO</name>
<gene>
    <name evidence="1" type="ORF">F53441_14534</name>
</gene>
<comment type="caution">
    <text evidence="1">The sequence shown here is derived from an EMBL/GenBank/DDBJ whole genome shotgun (WGS) entry which is preliminary data.</text>
</comment>
<organism evidence="1 2">
    <name type="scientific">Fusarium austroafricanum</name>
    <dbReference type="NCBI Taxonomy" id="2364996"/>
    <lineage>
        <taxon>Eukaryota</taxon>
        <taxon>Fungi</taxon>
        <taxon>Dikarya</taxon>
        <taxon>Ascomycota</taxon>
        <taxon>Pezizomycotina</taxon>
        <taxon>Sordariomycetes</taxon>
        <taxon>Hypocreomycetidae</taxon>
        <taxon>Hypocreales</taxon>
        <taxon>Nectriaceae</taxon>
        <taxon>Fusarium</taxon>
        <taxon>Fusarium concolor species complex</taxon>
    </lineage>
</organism>
<proteinExistence type="predicted"/>
<dbReference type="AlphaFoldDB" id="A0A8H4NEU1"/>
<protein>
    <submittedName>
        <fullName evidence="1">Uncharacterized protein</fullName>
    </submittedName>
</protein>
<dbReference type="EMBL" id="JAADJG010001399">
    <property type="protein sequence ID" value="KAF4417087.1"/>
    <property type="molecule type" value="Genomic_DNA"/>
</dbReference>
<evidence type="ECO:0000313" key="2">
    <source>
        <dbReference type="Proteomes" id="UP000605986"/>
    </source>
</evidence>
<feature type="non-terminal residue" evidence="1">
    <location>
        <position position="1"/>
    </location>
</feature>
<accession>A0A8H4NEU1</accession>
<keyword evidence="2" id="KW-1185">Reference proteome</keyword>
<dbReference type="Proteomes" id="UP000605986">
    <property type="component" value="Unassembled WGS sequence"/>
</dbReference>
<evidence type="ECO:0000313" key="1">
    <source>
        <dbReference type="EMBL" id="KAF4417087.1"/>
    </source>
</evidence>